<sequence length="163" mass="18458">MVLNTKICRFITILKKNENKIGNETKNQFIDSQELNISQEFDNSQESSSSQDDNIFISAAAMEIEEEDCFTDRCLQLTFILGSTRRFQNCNIEENASIGITNGKLEISVLVNQRHSHEAYTNQRIERKVAALSASGSNYRFNSSCILFLSSNEYARPGIPCQN</sequence>
<dbReference type="EMBL" id="WTPW01001745">
    <property type="protein sequence ID" value="KAF0416729.1"/>
    <property type="molecule type" value="Genomic_DNA"/>
</dbReference>
<evidence type="ECO:0000313" key="2">
    <source>
        <dbReference type="Proteomes" id="UP000439903"/>
    </source>
</evidence>
<comment type="caution">
    <text evidence="1">The sequence shown here is derived from an EMBL/GenBank/DDBJ whole genome shotgun (WGS) entry which is preliminary data.</text>
</comment>
<protein>
    <submittedName>
        <fullName evidence="1">Uncharacterized protein</fullName>
    </submittedName>
</protein>
<accession>A0A8H4A5D0</accession>
<keyword evidence="2" id="KW-1185">Reference proteome</keyword>
<dbReference type="AlphaFoldDB" id="A0A8H4A5D0"/>
<organism evidence="1 2">
    <name type="scientific">Gigaspora margarita</name>
    <dbReference type="NCBI Taxonomy" id="4874"/>
    <lineage>
        <taxon>Eukaryota</taxon>
        <taxon>Fungi</taxon>
        <taxon>Fungi incertae sedis</taxon>
        <taxon>Mucoromycota</taxon>
        <taxon>Glomeromycotina</taxon>
        <taxon>Glomeromycetes</taxon>
        <taxon>Diversisporales</taxon>
        <taxon>Gigasporaceae</taxon>
        <taxon>Gigaspora</taxon>
    </lineage>
</organism>
<dbReference type="Proteomes" id="UP000439903">
    <property type="component" value="Unassembled WGS sequence"/>
</dbReference>
<dbReference type="OrthoDB" id="2342036at2759"/>
<name>A0A8H4A5D0_GIGMA</name>
<reference evidence="1 2" key="1">
    <citation type="journal article" date="2019" name="Environ. Microbiol.">
        <title>At the nexus of three kingdoms: the genome of the mycorrhizal fungus Gigaspora margarita provides insights into plant, endobacterial and fungal interactions.</title>
        <authorList>
            <person name="Venice F."/>
            <person name="Ghignone S."/>
            <person name="Salvioli di Fossalunga A."/>
            <person name="Amselem J."/>
            <person name="Novero M."/>
            <person name="Xianan X."/>
            <person name="Sedzielewska Toro K."/>
            <person name="Morin E."/>
            <person name="Lipzen A."/>
            <person name="Grigoriev I.V."/>
            <person name="Henrissat B."/>
            <person name="Martin F.M."/>
            <person name="Bonfante P."/>
        </authorList>
    </citation>
    <scope>NUCLEOTIDE SEQUENCE [LARGE SCALE GENOMIC DNA]</scope>
    <source>
        <strain evidence="1 2">BEG34</strain>
    </source>
</reference>
<evidence type="ECO:0000313" key="1">
    <source>
        <dbReference type="EMBL" id="KAF0416729.1"/>
    </source>
</evidence>
<gene>
    <name evidence="1" type="ORF">F8M41_007386</name>
</gene>
<proteinExistence type="predicted"/>